<gene>
    <name evidence="1" type="ORF">psal_cds_841</name>
</gene>
<name>S4VZF0_9VIRU</name>
<sequence>MSEHNGSKVGLGVGLLDLPNEILALIVRWMLQGPRATQDIAAVRASCARLNALSCLPWLETGDVDPLLAPFACYEDDEYDPACTRDDGRLISAVGLMRAPRLCRQFVQTCVRYAIYSLIASEPDVMAPQLDLVPFSSFARPESTALLMARALKPVRGLFVYNHIKVYTHSDGQTNVRACCGTTAKILDPEPAVLDEWSRDTINDALVAAAKRAMDATGLLCEYKIVTDSIDLFEAYPDCVGSFHATHPGLRCTAGWGRYLTRKCTVDISSAVDRECCGSARATATSPCRPCT</sequence>
<proteinExistence type="predicted"/>
<dbReference type="GeneID" id="16606673"/>
<protein>
    <submittedName>
        <fullName evidence="1">Uncharacterized protein</fullName>
    </submittedName>
</protein>
<dbReference type="EMBL" id="KC977571">
    <property type="protein sequence ID" value="AGO84886.1"/>
    <property type="molecule type" value="Genomic_DNA"/>
</dbReference>
<keyword evidence="2" id="KW-1185">Reference proteome</keyword>
<evidence type="ECO:0000313" key="2">
    <source>
        <dbReference type="Proteomes" id="UP000204584"/>
    </source>
</evidence>
<organism evidence="1 2">
    <name type="scientific">Pandoravirus salinus</name>
    <dbReference type="NCBI Taxonomy" id="1349410"/>
    <lineage>
        <taxon>Viruses</taxon>
        <taxon>Pandoravirus</taxon>
    </lineage>
</organism>
<dbReference type="KEGG" id="vg:16606673"/>
<accession>S4VZF0</accession>
<dbReference type="Proteomes" id="UP000204584">
    <property type="component" value="Segment"/>
</dbReference>
<evidence type="ECO:0000313" key="1">
    <source>
        <dbReference type="EMBL" id="AGO84886.1"/>
    </source>
</evidence>
<reference evidence="1 2" key="1">
    <citation type="journal article" date="2013" name="Science">
        <title>Pandoraviruses: amoeba viruses with genomes up to 2.5 Mb reaching that of parasitic eukaryotes.</title>
        <authorList>
            <person name="Philippe N."/>
            <person name="Legendre M."/>
            <person name="Doutre G."/>
            <person name="Coute Y."/>
            <person name="Poirot O."/>
            <person name="Lescot M."/>
            <person name="Arslan D."/>
            <person name="Seltzer V."/>
            <person name="Bertaux L."/>
            <person name="Bruley C."/>
            <person name="Garin J."/>
            <person name="Claverie J.M."/>
            <person name="Abergel C."/>
        </authorList>
    </citation>
    <scope>NUCLEOTIDE SEQUENCE [LARGE SCALE GENOMIC DNA]</scope>
</reference>
<dbReference type="RefSeq" id="YP_008437960.1">
    <property type="nucleotide sequence ID" value="NC_022098.1"/>
</dbReference>